<reference evidence="10" key="2">
    <citation type="submission" date="2018-08" db="EMBL/GenBank/DDBJ databases">
        <authorList>
            <person name="Ferrada E.E."/>
            <person name="Latorre B.A."/>
        </authorList>
    </citation>
    <scope>NUCLEOTIDE SEQUENCE [LARGE SCALE GENOMIC DNA]</scope>
    <source>
        <strain evidence="10">Propionibacterium_australiense1</strain>
    </source>
</reference>
<evidence type="ECO:0000256" key="2">
    <source>
        <dbReference type="ARBA" id="ARBA00007935"/>
    </source>
</evidence>
<dbReference type="OrthoDB" id="9782305at2"/>
<sequence length="342" mass="35583">MPTSAAKCHRRWTRSLTPLLLVLVGLVALSIGRYVVDPLQVLRILASHLMPVQQTWTAMQENAVMNIRLPRVLLSMLVGAGLAAAGAALQAIFGNPIVSPQALGVSSAASCGGVVSIMLGTGPFSMIGLCCVFGIGALAAVFAISRVRGTVSIVTIVLGGLVVGSFFSAITSLLTYVADPYTEMPAIVFWLLGSLAAATTGKLLMAAVPVTIGSVVLVVLRWRINILSLGDEEASALGVHPQRIRWLLLVAVALIVAGAVSVSGVIGWVGLVVPHLTRFLVGSDNRQVIPQSLLIGAAYLVVIDTITRSMAAAEIPLGVLTAIIGAPVFVWALRSSTRGAWA</sequence>
<keyword evidence="7 8" id="KW-0472">Membrane</keyword>
<evidence type="ECO:0000256" key="1">
    <source>
        <dbReference type="ARBA" id="ARBA00004651"/>
    </source>
</evidence>
<dbReference type="GO" id="GO:0005886">
    <property type="term" value="C:plasma membrane"/>
    <property type="evidence" value="ECO:0007669"/>
    <property type="project" value="UniProtKB-SubCell"/>
</dbReference>
<evidence type="ECO:0000256" key="6">
    <source>
        <dbReference type="ARBA" id="ARBA00022989"/>
    </source>
</evidence>
<comment type="similarity">
    <text evidence="2">Belongs to the binding-protein-dependent transport system permease family. FecCD subfamily.</text>
</comment>
<feature type="transmembrane region" description="Helical" evidence="8">
    <location>
        <begin position="313"/>
        <end position="333"/>
    </location>
</feature>
<reference evidence="9 12" key="3">
    <citation type="submission" date="2018-10" db="EMBL/GenBank/DDBJ databases">
        <title>Propionibacterium australiense Genome Sequencing and Assembly.</title>
        <authorList>
            <person name="Bernier A.-M."/>
            <person name="Bernard K."/>
        </authorList>
    </citation>
    <scope>NUCLEOTIDE SEQUENCE [LARGE SCALE GENOMIC DNA]</scope>
    <source>
        <strain evidence="9 12">NML98A078</strain>
    </source>
</reference>
<feature type="transmembrane region" description="Helical" evidence="8">
    <location>
        <begin position="72"/>
        <end position="93"/>
    </location>
</feature>
<dbReference type="PANTHER" id="PTHR30472">
    <property type="entry name" value="FERRIC ENTEROBACTIN TRANSPORT SYSTEM PERMEASE PROTEIN"/>
    <property type="match status" value="1"/>
</dbReference>
<dbReference type="InterPro" id="IPR037294">
    <property type="entry name" value="ABC_BtuC-like"/>
</dbReference>
<evidence type="ECO:0000313" key="9">
    <source>
        <dbReference type="EMBL" id="RLP11100.1"/>
    </source>
</evidence>
<dbReference type="Gene3D" id="1.10.3470.10">
    <property type="entry name" value="ABC transporter involved in vitamin B12 uptake, BtuC"/>
    <property type="match status" value="1"/>
</dbReference>
<keyword evidence="4" id="KW-1003">Cell membrane</keyword>
<keyword evidence="5 8" id="KW-0812">Transmembrane</keyword>
<gene>
    <name evidence="9" type="ORF">D7U36_04825</name>
    <name evidence="10" type="ORF">PROPAUS_0648</name>
</gene>
<accession>A0A383S405</accession>
<reference evidence="11" key="1">
    <citation type="submission" date="2018-08" db="EMBL/GenBank/DDBJ databases">
        <authorList>
            <person name="Hornung B."/>
        </authorList>
    </citation>
    <scope>NUCLEOTIDE SEQUENCE [LARGE SCALE GENOMIC DNA]</scope>
</reference>
<dbReference type="PANTHER" id="PTHR30472:SF70">
    <property type="entry name" value="MOLYBDATE IMPORT SYSTEM PERMEASE PROTEIN MOLB"/>
    <property type="match status" value="1"/>
</dbReference>
<comment type="subcellular location">
    <subcellularLocation>
        <location evidence="1">Cell membrane</location>
        <topology evidence="1">Multi-pass membrane protein</topology>
    </subcellularLocation>
</comment>
<evidence type="ECO:0000313" key="10">
    <source>
        <dbReference type="EMBL" id="SYZ32758.1"/>
    </source>
</evidence>
<evidence type="ECO:0000256" key="3">
    <source>
        <dbReference type="ARBA" id="ARBA00022448"/>
    </source>
</evidence>
<dbReference type="AlphaFoldDB" id="A0A383S405"/>
<keyword evidence="6 8" id="KW-1133">Transmembrane helix</keyword>
<dbReference type="Pfam" id="PF01032">
    <property type="entry name" value="FecCD"/>
    <property type="match status" value="1"/>
</dbReference>
<evidence type="ECO:0000256" key="5">
    <source>
        <dbReference type="ARBA" id="ARBA00022692"/>
    </source>
</evidence>
<dbReference type="EMBL" id="RCIW01000006">
    <property type="protein sequence ID" value="RLP11100.1"/>
    <property type="molecule type" value="Genomic_DNA"/>
</dbReference>
<organism evidence="10 11">
    <name type="scientific">Propionibacterium australiense</name>
    <dbReference type="NCBI Taxonomy" id="119981"/>
    <lineage>
        <taxon>Bacteria</taxon>
        <taxon>Bacillati</taxon>
        <taxon>Actinomycetota</taxon>
        <taxon>Actinomycetes</taxon>
        <taxon>Propionibacteriales</taxon>
        <taxon>Propionibacteriaceae</taxon>
        <taxon>Propionibacterium</taxon>
    </lineage>
</organism>
<evidence type="ECO:0000256" key="4">
    <source>
        <dbReference type="ARBA" id="ARBA00022475"/>
    </source>
</evidence>
<dbReference type="GO" id="GO:0022857">
    <property type="term" value="F:transmembrane transporter activity"/>
    <property type="evidence" value="ECO:0007669"/>
    <property type="project" value="InterPro"/>
</dbReference>
<evidence type="ECO:0000313" key="12">
    <source>
        <dbReference type="Proteomes" id="UP000279336"/>
    </source>
</evidence>
<name>A0A383S405_9ACTN</name>
<proteinExistence type="inferred from homology"/>
<dbReference type="RefSeq" id="WP_119161123.1">
    <property type="nucleotide sequence ID" value="NZ_LR134442.1"/>
</dbReference>
<feature type="transmembrane region" description="Helical" evidence="8">
    <location>
        <begin position="187"/>
        <end position="220"/>
    </location>
</feature>
<keyword evidence="11" id="KW-1185">Reference proteome</keyword>
<evidence type="ECO:0000313" key="11">
    <source>
        <dbReference type="Proteomes" id="UP000263928"/>
    </source>
</evidence>
<feature type="transmembrane region" description="Helical" evidence="8">
    <location>
        <begin position="151"/>
        <end position="175"/>
    </location>
</feature>
<evidence type="ECO:0000256" key="8">
    <source>
        <dbReference type="SAM" id="Phobius"/>
    </source>
</evidence>
<protein>
    <submittedName>
        <fullName evidence="9">Iron ABC transporter permease</fullName>
    </submittedName>
    <submittedName>
        <fullName evidence="10">TM_ABC_iron-siderophores_like</fullName>
    </submittedName>
</protein>
<dbReference type="GO" id="GO:0033214">
    <property type="term" value="P:siderophore-iron import into cell"/>
    <property type="evidence" value="ECO:0007669"/>
    <property type="project" value="TreeGrafter"/>
</dbReference>
<dbReference type="SUPFAM" id="SSF81345">
    <property type="entry name" value="ABC transporter involved in vitamin B12 uptake, BtuC"/>
    <property type="match status" value="1"/>
</dbReference>
<dbReference type="FunFam" id="1.10.3470.10:FF:000001">
    <property type="entry name" value="Vitamin B12 ABC transporter permease BtuC"/>
    <property type="match status" value="1"/>
</dbReference>
<keyword evidence="3" id="KW-0813">Transport</keyword>
<feature type="transmembrane region" description="Helical" evidence="8">
    <location>
        <begin position="246"/>
        <end position="268"/>
    </location>
</feature>
<feature type="transmembrane region" description="Helical" evidence="8">
    <location>
        <begin position="126"/>
        <end position="144"/>
    </location>
</feature>
<dbReference type="InterPro" id="IPR000522">
    <property type="entry name" value="ABC_transptr_permease_BtuC"/>
</dbReference>
<evidence type="ECO:0000256" key="7">
    <source>
        <dbReference type="ARBA" id="ARBA00023136"/>
    </source>
</evidence>
<dbReference type="EMBL" id="UNQJ01000002">
    <property type="protein sequence ID" value="SYZ32758.1"/>
    <property type="molecule type" value="Genomic_DNA"/>
</dbReference>
<dbReference type="Proteomes" id="UP000279336">
    <property type="component" value="Unassembled WGS sequence"/>
</dbReference>
<dbReference type="CDD" id="cd06550">
    <property type="entry name" value="TM_ABC_iron-siderophores_like"/>
    <property type="match status" value="1"/>
</dbReference>
<dbReference type="Proteomes" id="UP000263928">
    <property type="component" value="Unassembled WGS sequence"/>
</dbReference>